<accession>A0ABU2JBD7</accession>
<evidence type="ECO:0000256" key="1">
    <source>
        <dbReference type="ARBA" id="ARBA00005086"/>
    </source>
</evidence>
<feature type="domain" description="3-hydroxyacyl-CoA dehydrogenase NAD binding" evidence="5">
    <location>
        <begin position="4"/>
        <end position="180"/>
    </location>
</feature>
<evidence type="ECO:0000256" key="2">
    <source>
        <dbReference type="ARBA" id="ARBA00009463"/>
    </source>
</evidence>
<dbReference type="RefSeq" id="WP_311423123.1">
    <property type="nucleotide sequence ID" value="NZ_JAVREH010000012.1"/>
</dbReference>
<dbReference type="Gene3D" id="3.40.50.720">
    <property type="entry name" value="NAD(P)-binding Rossmann-like Domain"/>
    <property type="match status" value="1"/>
</dbReference>
<dbReference type="PANTHER" id="PTHR48075">
    <property type="entry name" value="3-HYDROXYACYL-COA DEHYDROGENASE FAMILY PROTEIN"/>
    <property type="match status" value="1"/>
</dbReference>
<evidence type="ECO:0000259" key="4">
    <source>
        <dbReference type="Pfam" id="PF00725"/>
    </source>
</evidence>
<dbReference type="SUPFAM" id="SSF51735">
    <property type="entry name" value="NAD(P)-binding Rossmann-fold domains"/>
    <property type="match status" value="1"/>
</dbReference>
<comment type="similarity">
    <text evidence="2">Belongs to the 3-hydroxyacyl-CoA dehydrogenase family.</text>
</comment>
<dbReference type="SUPFAM" id="SSF48179">
    <property type="entry name" value="6-phosphogluconate dehydrogenase C-terminal domain-like"/>
    <property type="match status" value="1"/>
</dbReference>
<dbReference type="InterPro" id="IPR006176">
    <property type="entry name" value="3-OHacyl-CoA_DH_NAD-bd"/>
</dbReference>
<dbReference type="Pfam" id="PF02737">
    <property type="entry name" value="3HCDH_N"/>
    <property type="match status" value="1"/>
</dbReference>
<dbReference type="PIRSF" id="PIRSF000105">
    <property type="entry name" value="HCDH"/>
    <property type="match status" value="1"/>
</dbReference>
<evidence type="ECO:0000313" key="6">
    <source>
        <dbReference type="EMBL" id="MDT0261969.1"/>
    </source>
</evidence>
<comment type="caution">
    <text evidence="6">The sequence shown here is derived from an EMBL/GenBank/DDBJ whole genome shotgun (WGS) entry which is preliminary data.</text>
</comment>
<feature type="domain" description="3-hydroxyacyl-CoA dehydrogenase C-terminal" evidence="4">
    <location>
        <begin position="183"/>
        <end position="279"/>
    </location>
</feature>
<evidence type="ECO:0000259" key="5">
    <source>
        <dbReference type="Pfam" id="PF02737"/>
    </source>
</evidence>
<evidence type="ECO:0000313" key="7">
    <source>
        <dbReference type="Proteomes" id="UP001183176"/>
    </source>
</evidence>
<evidence type="ECO:0000256" key="3">
    <source>
        <dbReference type="ARBA" id="ARBA00023002"/>
    </source>
</evidence>
<name>A0ABU2JBD7_9ACTN</name>
<dbReference type="Proteomes" id="UP001183176">
    <property type="component" value="Unassembled WGS sequence"/>
</dbReference>
<reference evidence="7" key="1">
    <citation type="submission" date="2023-07" db="EMBL/GenBank/DDBJ databases">
        <title>30 novel species of actinomycetes from the DSMZ collection.</title>
        <authorList>
            <person name="Nouioui I."/>
        </authorList>
    </citation>
    <scope>NUCLEOTIDE SEQUENCE [LARGE SCALE GENOMIC DNA]</scope>
    <source>
        <strain evidence="7">DSM 44399</strain>
    </source>
</reference>
<dbReference type="InterPro" id="IPR022694">
    <property type="entry name" value="3-OHacyl-CoA_DH"/>
</dbReference>
<sequence>MSVVGVIGAGVMGVGVAQNLAQTGHEVILVDTSEAILAEALATIRHNCRMSRLLGGPALDADAVLAKISVGVGADSVAKADVIIENVTENWDIKRAVYRELDAACGPDTVFIVNTSAIPITKVASVTSRPAQVIGVHFMNPVPAKPAVELIPGFHTSPETILRTKELLTAMGKKAIPVKDACGFISNRVLMLTVNEAAYLVYEGVADAEAVDEVFRSCFGHPMGPLQTADLIGVDTILYSVEVLYEHYSDSKYRPCPLLRQMTDAGLHGRKSGRGFYDYSTG</sequence>
<keyword evidence="3" id="KW-0560">Oxidoreductase</keyword>
<dbReference type="InterPro" id="IPR008927">
    <property type="entry name" value="6-PGluconate_DH-like_C_sf"/>
</dbReference>
<dbReference type="EMBL" id="JAVREH010000012">
    <property type="protein sequence ID" value="MDT0261969.1"/>
    <property type="molecule type" value="Genomic_DNA"/>
</dbReference>
<dbReference type="Gene3D" id="1.10.1040.10">
    <property type="entry name" value="N-(1-d-carboxylethyl)-l-norvaline Dehydrogenase, domain 2"/>
    <property type="match status" value="1"/>
</dbReference>
<comment type="pathway">
    <text evidence="1">Lipid metabolism; butanoate metabolism.</text>
</comment>
<organism evidence="6 7">
    <name type="scientific">Jatrophihabitans lederbergiae</name>
    <dbReference type="NCBI Taxonomy" id="3075547"/>
    <lineage>
        <taxon>Bacteria</taxon>
        <taxon>Bacillati</taxon>
        <taxon>Actinomycetota</taxon>
        <taxon>Actinomycetes</taxon>
        <taxon>Jatrophihabitantales</taxon>
        <taxon>Jatrophihabitantaceae</taxon>
        <taxon>Jatrophihabitans</taxon>
    </lineage>
</organism>
<dbReference type="InterPro" id="IPR006108">
    <property type="entry name" value="3HC_DH_C"/>
</dbReference>
<dbReference type="Pfam" id="PF00725">
    <property type="entry name" value="3HCDH"/>
    <property type="match status" value="1"/>
</dbReference>
<keyword evidence="7" id="KW-1185">Reference proteome</keyword>
<dbReference type="InterPro" id="IPR013328">
    <property type="entry name" value="6PGD_dom2"/>
</dbReference>
<gene>
    <name evidence="6" type="ORF">RM423_11230</name>
</gene>
<dbReference type="PANTHER" id="PTHR48075:SF5">
    <property type="entry name" value="3-HYDROXYBUTYRYL-COA DEHYDROGENASE"/>
    <property type="match status" value="1"/>
</dbReference>
<dbReference type="InterPro" id="IPR036291">
    <property type="entry name" value="NAD(P)-bd_dom_sf"/>
</dbReference>
<proteinExistence type="inferred from homology"/>
<protein>
    <submittedName>
        <fullName evidence="6">3-hydroxyacyl-CoA dehydrogenase NAD-binding domain-containing protein</fullName>
    </submittedName>
</protein>